<dbReference type="eggNOG" id="COG2304">
    <property type="taxonomic scope" value="Bacteria"/>
</dbReference>
<dbReference type="STRING" id="582899.Hden_1314"/>
<dbReference type="HOGENOM" id="CLU_064961_0_0_5"/>
<gene>
    <name evidence="4" type="ordered locus">Hden_1314</name>
</gene>
<keyword evidence="2" id="KW-0472">Membrane</keyword>
<dbReference type="SUPFAM" id="SSF53300">
    <property type="entry name" value="vWA-like"/>
    <property type="match status" value="1"/>
</dbReference>
<dbReference type="Pfam" id="PF13519">
    <property type="entry name" value="VWA_2"/>
    <property type="match status" value="1"/>
</dbReference>
<dbReference type="InterPro" id="IPR036465">
    <property type="entry name" value="vWFA_dom_sf"/>
</dbReference>
<sequence>MMAFGIPWDRRMFLLIAGLTLTLAALVGFHVVRNQNVVDAVAIVDITGSMNTRDMGSPPGSASRLQAARNALVDLVQSVPCQSRLGLGVFTERISFLLFNPVEICNNYDGLEDALSELDWRMAWQGDSYIAKGLYSAIDIAASLKADLIFLTDGQEAPPLPFTGTPPFEGKLGDVKGLIVGVGGTEKVPIPKFDDEGRQSGVYGPSDVPQDNRIGAAPPGAETREGYNPRNAPFGAPPESGEEHLSSVKTAHLTDLADKTGLTYVELQKSGGIANKLMASAKKRVVPTSMNMAYVPASLALLSLILLYALSLVGDPRLTNRARLARLLSSKSGA</sequence>
<evidence type="ECO:0000313" key="4">
    <source>
        <dbReference type="EMBL" id="ADJ23126.1"/>
    </source>
</evidence>
<dbReference type="Gene3D" id="3.40.50.410">
    <property type="entry name" value="von Willebrand factor, type A domain"/>
    <property type="match status" value="1"/>
</dbReference>
<evidence type="ECO:0000256" key="1">
    <source>
        <dbReference type="SAM" id="MobiDB-lite"/>
    </source>
</evidence>
<evidence type="ECO:0000313" key="5">
    <source>
        <dbReference type="Proteomes" id="UP000002033"/>
    </source>
</evidence>
<dbReference type="OrthoDB" id="7055767at2"/>
<keyword evidence="5" id="KW-1185">Reference proteome</keyword>
<dbReference type="CDD" id="cd00198">
    <property type="entry name" value="vWFA"/>
    <property type="match status" value="1"/>
</dbReference>
<protein>
    <submittedName>
        <fullName evidence="4">von Willebrand factor type A</fullName>
    </submittedName>
</protein>
<keyword evidence="2" id="KW-0812">Transmembrane</keyword>
<feature type="domain" description="VWFA" evidence="3">
    <location>
        <begin position="39"/>
        <end position="183"/>
    </location>
</feature>
<proteinExistence type="predicted"/>
<reference evidence="5" key="1">
    <citation type="journal article" date="2011" name="J. Bacteriol.">
        <title>Genome sequences of eight morphologically diverse alphaproteobacteria.</title>
        <authorList>
            <consortium name="US DOE Joint Genome Institute"/>
            <person name="Brown P.J."/>
            <person name="Kysela D.T."/>
            <person name="Buechlein A."/>
            <person name="Hemmerich C."/>
            <person name="Brun Y.V."/>
        </authorList>
    </citation>
    <scope>NUCLEOTIDE SEQUENCE [LARGE SCALE GENOMIC DNA]</scope>
    <source>
        <strain evidence="5">ATCC 51888 / DSM 1869 / NCIB 11706 / TK 0415</strain>
    </source>
</reference>
<feature type="transmembrane region" description="Helical" evidence="2">
    <location>
        <begin position="292"/>
        <end position="313"/>
    </location>
</feature>
<keyword evidence="2" id="KW-1133">Transmembrane helix</keyword>
<dbReference type="KEGG" id="hdn:Hden_1314"/>
<dbReference type="AlphaFoldDB" id="D8JWL3"/>
<dbReference type="InterPro" id="IPR002035">
    <property type="entry name" value="VWF_A"/>
</dbReference>
<organism evidence="4 5">
    <name type="scientific">Hyphomicrobium denitrificans (strain ATCC 51888 / DSM 1869 / NCIMB 11706 / TK 0415)</name>
    <dbReference type="NCBI Taxonomy" id="582899"/>
    <lineage>
        <taxon>Bacteria</taxon>
        <taxon>Pseudomonadati</taxon>
        <taxon>Pseudomonadota</taxon>
        <taxon>Alphaproteobacteria</taxon>
        <taxon>Hyphomicrobiales</taxon>
        <taxon>Hyphomicrobiaceae</taxon>
        <taxon>Hyphomicrobium</taxon>
    </lineage>
</organism>
<dbReference type="RefSeq" id="WP_013215341.1">
    <property type="nucleotide sequence ID" value="NC_014313.1"/>
</dbReference>
<dbReference type="Proteomes" id="UP000002033">
    <property type="component" value="Chromosome"/>
</dbReference>
<name>D8JWL3_HYPDA</name>
<dbReference type="SMART" id="SM00327">
    <property type="entry name" value="VWA"/>
    <property type="match status" value="1"/>
</dbReference>
<dbReference type="PROSITE" id="PS50234">
    <property type="entry name" value="VWFA"/>
    <property type="match status" value="1"/>
</dbReference>
<evidence type="ECO:0000256" key="2">
    <source>
        <dbReference type="SAM" id="Phobius"/>
    </source>
</evidence>
<accession>D8JWL3</accession>
<evidence type="ECO:0000259" key="3">
    <source>
        <dbReference type="PROSITE" id="PS50234"/>
    </source>
</evidence>
<feature type="region of interest" description="Disordered" evidence="1">
    <location>
        <begin position="189"/>
        <end position="247"/>
    </location>
</feature>
<dbReference type="EMBL" id="CP002083">
    <property type="protein sequence ID" value="ADJ23126.1"/>
    <property type="molecule type" value="Genomic_DNA"/>
</dbReference>